<organism evidence="1">
    <name type="scientific">Pantoea phage Survivor</name>
    <dbReference type="NCBI Taxonomy" id="3232176"/>
    <lineage>
        <taxon>Viruses</taxon>
        <taxon>Duplodnaviria</taxon>
        <taxon>Heunggongvirae</taxon>
        <taxon>Uroviricota</taxon>
        <taxon>Caudoviricetes</taxon>
    </lineage>
</organism>
<reference evidence="1" key="1">
    <citation type="submission" date="2024-06" db="EMBL/GenBank/DDBJ databases">
        <authorList>
            <person name="Gannavaram S."/>
            <person name="Nemani S."/>
            <person name="Datta M."/>
            <person name="Picchiottino A."/>
            <person name="Mereddy A."/>
            <person name="Gannavaram N."/>
            <person name="Honeycutt C."/>
            <person name="Tran D."/>
            <person name="Choi K."/>
            <person name="Srinivasan K."/>
            <person name="Johnson A."/>
        </authorList>
    </citation>
    <scope>NUCLEOTIDE SEQUENCE</scope>
</reference>
<name>A0AAU8KZJ1_9CAUD</name>
<sequence length="140" mass="15789">MLIKFLKSLFSVPDESKTKLGKKTMHTAPGRSNSKVNTQLKSEAGVQHVQYEKDIQRIHREIGEITGREEQDVVAFVKSKQITSTPLTEAEIKYIAANCEFSLRNGEPDPRVVEAINFAINLHAVKVQHTVSDILKKFDQ</sequence>
<dbReference type="EMBL" id="PP885733">
    <property type="protein sequence ID" value="XCN28275.1"/>
    <property type="molecule type" value="Genomic_DNA"/>
</dbReference>
<protein>
    <submittedName>
        <fullName evidence="1">Uncharacterized protein</fullName>
    </submittedName>
</protein>
<evidence type="ECO:0000313" key="1">
    <source>
        <dbReference type="EMBL" id="XCN28275.1"/>
    </source>
</evidence>
<accession>A0AAU8KZJ1</accession>
<proteinExistence type="predicted"/>